<gene>
    <name evidence="2" type="ORF">DCAF_LOCUS20024</name>
</gene>
<dbReference type="EMBL" id="CAWUPB010001173">
    <property type="protein sequence ID" value="CAK7347340.1"/>
    <property type="molecule type" value="Genomic_DNA"/>
</dbReference>
<comment type="caution">
    <text evidence="2">The sequence shown here is derived from an EMBL/GenBank/DDBJ whole genome shotgun (WGS) entry which is preliminary data.</text>
</comment>
<keyword evidence="3" id="KW-1185">Reference proteome</keyword>
<name>A0AAV1S8Q2_9ROSI</name>
<dbReference type="AlphaFoldDB" id="A0AAV1S8Q2"/>
<evidence type="ECO:0000256" key="1">
    <source>
        <dbReference type="SAM" id="MobiDB-lite"/>
    </source>
</evidence>
<sequence length="72" mass="8391">MASSAFEEMHMSNNEFSTQKVERQEKINKMTKHKPRSQYSCREQNHDTDGNIKIENPRAYLEGEEGFHGLCS</sequence>
<accession>A0AAV1S8Q2</accession>
<evidence type="ECO:0000313" key="3">
    <source>
        <dbReference type="Proteomes" id="UP001314170"/>
    </source>
</evidence>
<evidence type="ECO:0000313" key="2">
    <source>
        <dbReference type="EMBL" id="CAK7347340.1"/>
    </source>
</evidence>
<reference evidence="2 3" key="1">
    <citation type="submission" date="2024-01" db="EMBL/GenBank/DDBJ databases">
        <authorList>
            <person name="Waweru B."/>
        </authorList>
    </citation>
    <scope>NUCLEOTIDE SEQUENCE [LARGE SCALE GENOMIC DNA]</scope>
</reference>
<protein>
    <submittedName>
        <fullName evidence="2">Uncharacterized protein</fullName>
    </submittedName>
</protein>
<feature type="region of interest" description="Disordered" evidence="1">
    <location>
        <begin position="1"/>
        <end position="53"/>
    </location>
</feature>
<feature type="compositionally biased region" description="Basic and acidic residues" evidence="1">
    <location>
        <begin position="43"/>
        <end position="53"/>
    </location>
</feature>
<dbReference type="Proteomes" id="UP001314170">
    <property type="component" value="Unassembled WGS sequence"/>
</dbReference>
<proteinExistence type="predicted"/>
<organism evidence="2 3">
    <name type="scientific">Dovyalis caffra</name>
    <dbReference type="NCBI Taxonomy" id="77055"/>
    <lineage>
        <taxon>Eukaryota</taxon>
        <taxon>Viridiplantae</taxon>
        <taxon>Streptophyta</taxon>
        <taxon>Embryophyta</taxon>
        <taxon>Tracheophyta</taxon>
        <taxon>Spermatophyta</taxon>
        <taxon>Magnoliopsida</taxon>
        <taxon>eudicotyledons</taxon>
        <taxon>Gunneridae</taxon>
        <taxon>Pentapetalae</taxon>
        <taxon>rosids</taxon>
        <taxon>fabids</taxon>
        <taxon>Malpighiales</taxon>
        <taxon>Salicaceae</taxon>
        <taxon>Flacourtieae</taxon>
        <taxon>Dovyalis</taxon>
    </lineage>
</organism>